<dbReference type="InterPro" id="IPR011009">
    <property type="entry name" value="Kinase-like_dom_sf"/>
</dbReference>
<keyword evidence="3" id="KW-1185">Reference proteome</keyword>
<sequence>MASSGHPGNRPVACGYFVFSNSTLLVRAITQARGSFIAGLNLYIRDHATRGVRVARWYDFGHIQTYFRSRRAITTERAFNSLKISRCSVHKSSTDHSKIIAEATWFASVPPAVAPYTARLLEVGQSEGTVFYRTEYRYAPTLAELFVFSSIGRLTWYKILRSCEEFLNACTAHKGPSLAGVALTALAIDKTIARLERYSSESGFDIDKPTSFDGRSLPSLRRVAESATREIDLRSGCSETLMHGDFCFSNILYDSRADRITVIDPRGHVSAGTASAFGDVTYDLAKLSHSISGQYDHILAGRYALRREGSHGFTIGFEASEHHRWLQHALSDLRVDGVGAGNRSVRAVTVSLFLSMLPLHADRPDRQAAFIANALRLYIDLERSKP</sequence>
<dbReference type="Gene3D" id="3.90.1200.10">
    <property type="match status" value="1"/>
</dbReference>
<dbReference type="Proteomes" id="UP000186308">
    <property type="component" value="Unassembled WGS sequence"/>
</dbReference>
<accession>A0A8G2CP90</accession>
<dbReference type="EMBL" id="FTNE01000064">
    <property type="protein sequence ID" value="SIR57967.1"/>
    <property type="molecule type" value="Genomic_DNA"/>
</dbReference>
<evidence type="ECO:0000313" key="2">
    <source>
        <dbReference type="EMBL" id="SIR57967.1"/>
    </source>
</evidence>
<dbReference type="Pfam" id="PF01636">
    <property type="entry name" value="APH"/>
    <property type="match status" value="1"/>
</dbReference>
<proteinExistence type="predicted"/>
<dbReference type="InterPro" id="IPR002575">
    <property type="entry name" value="Aminoglycoside_PTrfase"/>
</dbReference>
<reference evidence="2 3" key="1">
    <citation type="submission" date="2017-01" db="EMBL/GenBank/DDBJ databases">
        <authorList>
            <person name="Varghese N."/>
            <person name="Submissions S."/>
        </authorList>
    </citation>
    <scope>NUCLEOTIDE SEQUENCE [LARGE SCALE GENOMIC DNA]</scope>
    <source>
        <strain evidence="2 3">ATCC 35905</strain>
    </source>
</reference>
<evidence type="ECO:0000259" key="1">
    <source>
        <dbReference type="Pfam" id="PF01636"/>
    </source>
</evidence>
<dbReference type="GO" id="GO:0016740">
    <property type="term" value="F:transferase activity"/>
    <property type="evidence" value="ECO:0007669"/>
    <property type="project" value="UniProtKB-KW"/>
</dbReference>
<dbReference type="AlphaFoldDB" id="A0A8G2CP90"/>
<name>A0A8G2CP90_ACIRU</name>
<dbReference type="SUPFAM" id="SSF56112">
    <property type="entry name" value="Protein kinase-like (PK-like)"/>
    <property type="match status" value="1"/>
</dbReference>
<comment type="caution">
    <text evidence="2">The sequence shown here is derived from an EMBL/GenBank/DDBJ whole genome shotgun (WGS) entry which is preliminary data.</text>
</comment>
<gene>
    <name evidence="2" type="ORF">SAMN05421828_1643</name>
</gene>
<keyword evidence="2" id="KW-0808">Transferase</keyword>
<feature type="domain" description="Aminoglycoside phosphotransferase" evidence="1">
    <location>
        <begin position="233"/>
        <end position="303"/>
    </location>
</feature>
<evidence type="ECO:0000313" key="3">
    <source>
        <dbReference type="Proteomes" id="UP000186308"/>
    </source>
</evidence>
<organism evidence="2 3">
    <name type="scientific">Acidiphilium rubrum</name>
    <dbReference type="NCBI Taxonomy" id="526"/>
    <lineage>
        <taxon>Bacteria</taxon>
        <taxon>Pseudomonadati</taxon>
        <taxon>Pseudomonadota</taxon>
        <taxon>Alphaproteobacteria</taxon>
        <taxon>Acetobacterales</taxon>
        <taxon>Acidocellaceae</taxon>
        <taxon>Acidiphilium</taxon>
    </lineage>
</organism>
<protein>
    <submittedName>
        <fullName evidence="2">Phosphotransferase enzyme family protein</fullName>
    </submittedName>
</protein>